<comment type="caution">
    <text evidence="2">The sequence shown here is derived from an EMBL/GenBank/DDBJ whole genome shotgun (WGS) entry which is preliminary data.</text>
</comment>
<evidence type="ECO:0000313" key="2">
    <source>
        <dbReference type="EMBL" id="RNA05116.1"/>
    </source>
</evidence>
<organism evidence="2 3">
    <name type="scientific">Brachionus plicatilis</name>
    <name type="common">Marine rotifer</name>
    <name type="synonym">Brachionus muelleri</name>
    <dbReference type="NCBI Taxonomy" id="10195"/>
    <lineage>
        <taxon>Eukaryota</taxon>
        <taxon>Metazoa</taxon>
        <taxon>Spiralia</taxon>
        <taxon>Gnathifera</taxon>
        <taxon>Rotifera</taxon>
        <taxon>Eurotatoria</taxon>
        <taxon>Monogononta</taxon>
        <taxon>Pseudotrocha</taxon>
        <taxon>Ploima</taxon>
        <taxon>Brachionidae</taxon>
        <taxon>Brachionus</taxon>
    </lineage>
</organism>
<sequence length="125" mass="13922">MKDFLTGLGVGVSASKEDARFDLNSEKSSDICMSVLIAINSGSIIDKVSFFSEDKRFVASSNPNNISTISFNSVVSLSRKRKRNDQITISSNISFIFIIFFIKVNKTVLTCLLGRRYAVGYIMFK</sequence>
<dbReference type="EMBL" id="REGN01007848">
    <property type="protein sequence ID" value="RNA05116.1"/>
    <property type="molecule type" value="Genomic_DNA"/>
</dbReference>
<feature type="transmembrane region" description="Helical" evidence="1">
    <location>
        <begin position="87"/>
        <end position="104"/>
    </location>
</feature>
<dbReference type="Proteomes" id="UP000276133">
    <property type="component" value="Unassembled WGS sequence"/>
</dbReference>
<evidence type="ECO:0000313" key="3">
    <source>
        <dbReference type="Proteomes" id="UP000276133"/>
    </source>
</evidence>
<proteinExistence type="predicted"/>
<protein>
    <submittedName>
        <fullName evidence="2">Uncharacterized protein</fullName>
    </submittedName>
</protein>
<keyword evidence="1" id="KW-0472">Membrane</keyword>
<accession>A0A3M7Q0X7</accession>
<keyword evidence="3" id="KW-1185">Reference proteome</keyword>
<keyword evidence="1" id="KW-0812">Transmembrane</keyword>
<name>A0A3M7Q0X7_BRAPC</name>
<evidence type="ECO:0000256" key="1">
    <source>
        <dbReference type="SAM" id="Phobius"/>
    </source>
</evidence>
<dbReference type="AlphaFoldDB" id="A0A3M7Q0X7"/>
<reference evidence="2 3" key="1">
    <citation type="journal article" date="2018" name="Sci. Rep.">
        <title>Genomic signatures of local adaptation to the degree of environmental predictability in rotifers.</title>
        <authorList>
            <person name="Franch-Gras L."/>
            <person name="Hahn C."/>
            <person name="Garcia-Roger E.M."/>
            <person name="Carmona M.J."/>
            <person name="Serra M."/>
            <person name="Gomez A."/>
        </authorList>
    </citation>
    <scope>NUCLEOTIDE SEQUENCE [LARGE SCALE GENOMIC DNA]</scope>
    <source>
        <strain evidence="2">HYR1</strain>
    </source>
</reference>
<gene>
    <name evidence="2" type="ORF">BpHYR1_001534</name>
</gene>
<keyword evidence="1" id="KW-1133">Transmembrane helix</keyword>